<protein>
    <submittedName>
        <fullName evidence="10">A24 family peptidase C-terminal domain-containing protein</fullName>
    </submittedName>
</protein>
<evidence type="ECO:0000256" key="1">
    <source>
        <dbReference type="ARBA" id="ARBA00004651"/>
    </source>
</evidence>
<evidence type="ECO:0000256" key="7">
    <source>
        <dbReference type="SAM" id="Phobius"/>
    </source>
</evidence>
<dbReference type="GO" id="GO:0005886">
    <property type="term" value="C:plasma membrane"/>
    <property type="evidence" value="ECO:0007669"/>
    <property type="project" value="UniProtKB-SubCell"/>
</dbReference>
<comment type="subcellular location">
    <subcellularLocation>
        <location evidence="1">Cell membrane</location>
        <topology evidence="1">Multi-pass membrane protein</topology>
    </subcellularLocation>
</comment>
<dbReference type="EMBL" id="JBHSJG010000056">
    <property type="protein sequence ID" value="MFC4990030.1"/>
    <property type="molecule type" value="Genomic_DNA"/>
</dbReference>
<dbReference type="PANTHER" id="PTHR36506:SF1">
    <property type="entry name" value="PREFLAGELLIN PEPTIDASE"/>
    <property type="match status" value="1"/>
</dbReference>
<dbReference type="PANTHER" id="PTHR36506">
    <property type="entry name" value="PREFLAGELLIN PEPTIDASE"/>
    <property type="match status" value="1"/>
</dbReference>
<dbReference type="Pfam" id="PF01478">
    <property type="entry name" value="Peptidase_A24"/>
    <property type="match status" value="1"/>
</dbReference>
<dbReference type="InterPro" id="IPR009655">
    <property type="entry name" value="Preflagellin_peptidase_C"/>
</dbReference>
<dbReference type="InterPro" id="IPR052218">
    <property type="entry name" value="Preflagellin_Peptidase"/>
</dbReference>
<reference evidence="10 11" key="1">
    <citation type="journal article" date="2019" name="Int. J. Syst. Evol. Microbiol.">
        <title>The Global Catalogue of Microorganisms (GCM) 10K type strain sequencing project: providing services to taxonomists for standard genome sequencing and annotation.</title>
        <authorList>
            <consortium name="The Broad Institute Genomics Platform"/>
            <consortium name="The Broad Institute Genome Sequencing Center for Infectious Disease"/>
            <person name="Wu L."/>
            <person name="Ma J."/>
        </authorList>
    </citation>
    <scope>NUCLEOTIDE SEQUENCE [LARGE SCALE GENOMIC DNA]</scope>
    <source>
        <strain evidence="10 11">CGMCC 1.15824</strain>
    </source>
</reference>
<keyword evidence="2" id="KW-1003">Cell membrane</keyword>
<feature type="region of interest" description="Disordered" evidence="6">
    <location>
        <begin position="263"/>
        <end position="312"/>
    </location>
</feature>
<feature type="transmembrane region" description="Helical" evidence="7">
    <location>
        <begin position="108"/>
        <end position="127"/>
    </location>
</feature>
<feature type="transmembrane region" description="Helical" evidence="7">
    <location>
        <begin position="139"/>
        <end position="159"/>
    </location>
</feature>
<gene>
    <name evidence="10" type="ORF">ACFPFO_20135</name>
</gene>
<evidence type="ECO:0000259" key="8">
    <source>
        <dbReference type="Pfam" id="PF01478"/>
    </source>
</evidence>
<dbReference type="InterPro" id="IPR000045">
    <property type="entry name" value="Prepilin_IV_endopep_pep"/>
</dbReference>
<keyword evidence="5 7" id="KW-0472">Membrane</keyword>
<organism evidence="10 11">
    <name type="scientific">Saliphagus infecundisoli</name>
    <dbReference type="NCBI Taxonomy" id="1849069"/>
    <lineage>
        <taxon>Archaea</taxon>
        <taxon>Methanobacteriati</taxon>
        <taxon>Methanobacteriota</taxon>
        <taxon>Stenosarchaea group</taxon>
        <taxon>Halobacteria</taxon>
        <taxon>Halobacteriales</taxon>
        <taxon>Natrialbaceae</taxon>
        <taxon>Saliphagus</taxon>
    </lineage>
</organism>
<evidence type="ECO:0000256" key="5">
    <source>
        <dbReference type="ARBA" id="ARBA00023136"/>
    </source>
</evidence>
<feature type="transmembrane region" description="Helical" evidence="7">
    <location>
        <begin position="171"/>
        <end position="195"/>
    </location>
</feature>
<evidence type="ECO:0000313" key="10">
    <source>
        <dbReference type="EMBL" id="MFC4990030.1"/>
    </source>
</evidence>
<feature type="transmembrane region" description="Helical" evidence="7">
    <location>
        <begin position="77"/>
        <end position="96"/>
    </location>
</feature>
<feature type="region of interest" description="Disordered" evidence="6">
    <location>
        <begin position="1"/>
        <end position="42"/>
    </location>
</feature>
<dbReference type="AlphaFoldDB" id="A0ABD5QKA7"/>
<keyword evidence="11" id="KW-1185">Reference proteome</keyword>
<feature type="transmembrane region" description="Helical" evidence="7">
    <location>
        <begin position="351"/>
        <end position="369"/>
    </location>
</feature>
<sequence length="377" mass="39989">MPRKARSRTIELTRGKRTTGRKRNDNTAASRGVGRESPLSRSGVIGTTTPDLLRLVAVPLLAWAAVRDVRSRRVPSVAWVPLGALGAVLLCWEAWLAWRAGPLARSDLLVPAAVGFGLVVPIAYFTWWAGGFGGADARALFALALLFPTVPTYAIEIPPDTPPFPLEPGTIAAFPFTILANAVVVAACVPVALAVRNAAAGRLTPAMAVGRPVDWDALEETHGRLLETAEGPALRAGLDLDALRMYLRWRGLTVADLRADPDRYRDPATLPVEPDRPTDGAVGAGRSAPTGAAAGDGDRPARGPEATADDPWGAETFLDEIEGTAYGTSPETLREGLEVVRRRDRVWISPGMPFLVAVLVGLVIALVYGDLLVGLVA</sequence>
<evidence type="ECO:0000313" key="11">
    <source>
        <dbReference type="Proteomes" id="UP001595925"/>
    </source>
</evidence>
<feature type="domain" description="Preflagellin peptidase C-terminal" evidence="9">
    <location>
        <begin position="343"/>
        <end position="371"/>
    </location>
</feature>
<evidence type="ECO:0000256" key="4">
    <source>
        <dbReference type="ARBA" id="ARBA00022989"/>
    </source>
</evidence>
<dbReference type="Pfam" id="PF06847">
    <property type="entry name" value="Arc_PepC_II"/>
    <property type="match status" value="1"/>
</dbReference>
<evidence type="ECO:0000256" key="2">
    <source>
        <dbReference type="ARBA" id="ARBA00022475"/>
    </source>
</evidence>
<feature type="domain" description="Prepilin type IV endopeptidase peptidase" evidence="8">
    <location>
        <begin position="56"/>
        <end position="186"/>
    </location>
</feature>
<name>A0ABD5QKA7_9EURY</name>
<comment type="caution">
    <text evidence="10">The sequence shown here is derived from an EMBL/GenBank/DDBJ whole genome shotgun (WGS) entry which is preliminary data.</text>
</comment>
<proteinExistence type="predicted"/>
<dbReference type="Proteomes" id="UP001595925">
    <property type="component" value="Unassembled WGS sequence"/>
</dbReference>
<evidence type="ECO:0000256" key="3">
    <source>
        <dbReference type="ARBA" id="ARBA00022692"/>
    </source>
</evidence>
<dbReference type="RefSeq" id="WP_224827703.1">
    <property type="nucleotide sequence ID" value="NZ_JAIVEF010000002.1"/>
</dbReference>
<keyword evidence="3 7" id="KW-0812">Transmembrane</keyword>
<accession>A0ABD5QKA7</accession>
<keyword evidence="4 7" id="KW-1133">Transmembrane helix</keyword>
<dbReference type="Gene3D" id="1.20.120.1220">
    <property type="match status" value="1"/>
</dbReference>
<evidence type="ECO:0000256" key="6">
    <source>
        <dbReference type="SAM" id="MobiDB-lite"/>
    </source>
</evidence>
<evidence type="ECO:0000259" key="9">
    <source>
        <dbReference type="Pfam" id="PF06847"/>
    </source>
</evidence>